<dbReference type="RefSeq" id="XP_022298550.1">
    <property type="nucleotide sequence ID" value="XM_022442842.1"/>
</dbReference>
<dbReference type="OrthoDB" id="6272653at2759"/>
<sequence>MLRNGARLTTYDIRRQRSCHNSDNRQRHTRRKMNIVYFLFVVFVASQQVIKAAETNKNVVYTRWGKMTCPSNAELVYTGFVGGSHYTHPGSASEYLCLPSDPQWGIYKDGLDGHKALVYGAEYETYTYNENFAGMHDHDVPCAVCLVHNRSVVRMFPARKTCYDGWKLEYQGYLMASNYDHAGASKFTCVDHHPDALPAGSSNMDGKLFYFVEAVCGSLKCPPYVNGRELVCAVCSRE</sequence>
<dbReference type="KEGG" id="cvn:111107576"/>
<dbReference type="GeneID" id="111107576"/>
<evidence type="ECO:0000313" key="3">
    <source>
        <dbReference type="RefSeq" id="XP_022298550.1"/>
    </source>
</evidence>
<keyword evidence="2" id="KW-1185">Reference proteome</keyword>
<evidence type="ECO:0000256" key="1">
    <source>
        <dbReference type="SAM" id="Phobius"/>
    </source>
</evidence>
<dbReference type="PANTHER" id="PTHR24024">
    <property type="entry name" value="PULMONARY SURFACTANT-ASSOCIATED PROTEIN A"/>
    <property type="match status" value="1"/>
</dbReference>
<dbReference type="Proteomes" id="UP000694844">
    <property type="component" value="Chromosome 8"/>
</dbReference>
<feature type="transmembrane region" description="Helical" evidence="1">
    <location>
        <begin position="35"/>
        <end position="53"/>
    </location>
</feature>
<proteinExistence type="predicted"/>
<keyword evidence="1" id="KW-1133">Transmembrane helix</keyword>
<dbReference type="AlphaFoldDB" id="A0A8B8B558"/>
<dbReference type="PANTHER" id="PTHR24024:SF18">
    <property type="entry name" value="SHORT-CHAIN COLLAGEN C4-LIKE"/>
    <property type="match status" value="1"/>
</dbReference>
<keyword evidence="1" id="KW-0472">Membrane</keyword>
<accession>A0A8B8B558</accession>
<protein>
    <submittedName>
        <fullName evidence="3">Uncharacterized protein LOC111107576 isoform X1</fullName>
    </submittedName>
</protein>
<name>A0A8B8B558_CRAVI</name>
<reference evidence="3" key="1">
    <citation type="submission" date="2025-08" db="UniProtKB">
        <authorList>
            <consortium name="RefSeq"/>
        </authorList>
    </citation>
    <scope>IDENTIFICATION</scope>
    <source>
        <tissue evidence="3">Whole sample</tissue>
    </source>
</reference>
<gene>
    <name evidence="3" type="primary">LOC111107576</name>
</gene>
<organism evidence="2 3">
    <name type="scientific">Crassostrea virginica</name>
    <name type="common">Eastern oyster</name>
    <dbReference type="NCBI Taxonomy" id="6565"/>
    <lineage>
        <taxon>Eukaryota</taxon>
        <taxon>Metazoa</taxon>
        <taxon>Spiralia</taxon>
        <taxon>Lophotrochozoa</taxon>
        <taxon>Mollusca</taxon>
        <taxon>Bivalvia</taxon>
        <taxon>Autobranchia</taxon>
        <taxon>Pteriomorphia</taxon>
        <taxon>Ostreida</taxon>
        <taxon>Ostreoidea</taxon>
        <taxon>Ostreidae</taxon>
        <taxon>Crassostrea</taxon>
    </lineage>
</organism>
<dbReference type="GO" id="GO:0005615">
    <property type="term" value="C:extracellular space"/>
    <property type="evidence" value="ECO:0007669"/>
    <property type="project" value="TreeGrafter"/>
</dbReference>
<keyword evidence="1" id="KW-0812">Transmembrane</keyword>
<dbReference type="InterPro" id="IPR051077">
    <property type="entry name" value="Ca-dependent_lectin"/>
</dbReference>
<evidence type="ECO:0000313" key="2">
    <source>
        <dbReference type="Proteomes" id="UP000694844"/>
    </source>
</evidence>